<protein>
    <recommendedName>
        <fullName evidence="3">GH26 domain-containing protein</fullName>
    </recommendedName>
</protein>
<evidence type="ECO:0000313" key="4">
    <source>
        <dbReference type="EMBL" id="APD68757.1"/>
    </source>
</evidence>
<evidence type="ECO:0000259" key="3">
    <source>
        <dbReference type="Pfam" id="PF02156"/>
    </source>
</evidence>
<name>A0A1J0QXD0_VIBCL</name>
<reference evidence="4" key="1">
    <citation type="journal article" date="2016" name="Sci. Rep.">
        <title>A genomic island in Vibrio cholerae with VPI-1 site-specific recombination characteristics contains CRISPR-Cas and type VI secretion modules.</title>
        <authorList>
            <person name="Labbate M."/>
            <person name="Orata F.D."/>
            <person name="Petty N.K."/>
            <person name="Jayatilleke N.D."/>
            <person name="King W.L."/>
            <person name="Kirchberger P.C."/>
            <person name="Allen C."/>
            <person name="Mann G."/>
            <person name="Mutreja A."/>
            <person name="Thomson N.R."/>
            <person name="Boucher Y."/>
            <person name="Charles I.G."/>
        </authorList>
    </citation>
    <scope>NUCLEOTIDE SEQUENCE</scope>
    <source>
        <strain evidence="4">S12</strain>
    </source>
</reference>
<gene>
    <name evidence="4" type="ORF">GIVchS12_ORF12</name>
</gene>
<organism evidence="4">
    <name type="scientific">Vibrio cholerae</name>
    <dbReference type="NCBI Taxonomy" id="666"/>
    <lineage>
        <taxon>Bacteria</taxon>
        <taxon>Pseudomonadati</taxon>
        <taxon>Pseudomonadota</taxon>
        <taxon>Gammaproteobacteria</taxon>
        <taxon>Vibrionales</taxon>
        <taxon>Vibrionaceae</taxon>
        <taxon>Vibrio</taxon>
    </lineage>
</organism>
<keyword evidence="2" id="KW-0326">Glycosidase</keyword>
<accession>A0A1J0QXD0</accession>
<evidence type="ECO:0000256" key="1">
    <source>
        <dbReference type="ARBA" id="ARBA00022801"/>
    </source>
</evidence>
<evidence type="ECO:0000256" key="2">
    <source>
        <dbReference type="ARBA" id="ARBA00023295"/>
    </source>
</evidence>
<dbReference type="PROSITE" id="PS51257">
    <property type="entry name" value="PROKAR_LIPOPROTEIN"/>
    <property type="match status" value="1"/>
</dbReference>
<dbReference type="GO" id="GO:0004553">
    <property type="term" value="F:hydrolase activity, hydrolyzing O-glycosyl compounds"/>
    <property type="evidence" value="ECO:0007669"/>
    <property type="project" value="InterPro"/>
</dbReference>
<dbReference type="InterPro" id="IPR022790">
    <property type="entry name" value="GH26_dom"/>
</dbReference>
<dbReference type="Pfam" id="PF02156">
    <property type="entry name" value="Glyco_hydro_26"/>
    <property type="match status" value="1"/>
</dbReference>
<keyword evidence="1" id="KW-0378">Hydrolase</keyword>
<feature type="domain" description="GH26" evidence="3">
    <location>
        <begin position="187"/>
        <end position="301"/>
    </location>
</feature>
<dbReference type="AlphaFoldDB" id="A0A1J0QXD0"/>
<proteinExistence type="predicted"/>
<dbReference type="EMBL" id="KU722393">
    <property type="protein sequence ID" value="APD68757.1"/>
    <property type="molecule type" value="Genomic_DNA"/>
</dbReference>
<sequence>MKKQYLTLITLLLLSGCTGNDEERMNIREQVSTVSITIDNEGEKPSVLYTANINSKTIFCGGQINGMEQLDNLGSDSGTFSSGFNATAFLQPGENEFSIGTVPSGAYNGDFTYHENDRCELTIFGAFPDGNKQELSNLTATIIDGKPNVKTSTIYPDNHKTPLVNVDGVISHRLTLFTRPIYVKTIPRWRWVDATPIREDNPEQMKQLYRAYTNLLTLMEKRDFEGLKMAWSLSNREKAMAEAYYSTPDEFFDVIRFKSSFEEATDAEVEPRREWHEYKLKSYMGGRLVRLEDTRGHSPLRIGSTKNNFIYTVKPYFSMIDGRVVVSR</sequence>